<accession>A0A6G7PVF5</accession>
<dbReference type="SUPFAM" id="SSF53927">
    <property type="entry name" value="Cytidine deaminase-like"/>
    <property type="match status" value="1"/>
</dbReference>
<dbReference type="PANTHER" id="PTHR11079:SF202">
    <property type="entry name" value="TRNA-SPECIFIC ADENOSINE DEAMINASE"/>
    <property type="match status" value="1"/>
</dbReference>
<evidence type="ECO:0000256" key="5">
    <source>
        <dbReference type="ARBA" id="ARBA00022801"/>
    </source>
</evidence>
<dbReference type="EC" id="3.5.4.33" evidence="8"/>
<evidence type="ECO:0000256" key="1">
    <source>
        <dbReference type="ARBA" id="ARBA00010669"/>
    </source>
</evidence>
<dbReference type="RefSeq" id="WP_166031860.1">
    <property type="nucleotide sequence ID" value="NZ_CP048877.1"/>
</dbReference>
<comment type="subunit">
    <text evidence="2 8">Homodimer.</text>
</comment>
<dbReference type="CDD" id="cd01285">
    <property type="entry name" value="nucleoside_deaminase"/>
    <property type="match status" value="1"/>
</dbReference>
<protein>
    <recommendedName>
        <fullName evidence="8">tRNA-specific adenosine deaminase</fullName>
        <ecNumber evidence="8">3.5.4.33</ecNumber>
    </recommendedName>
</protein>
<keyword evidence="4 8" id="KW-0479">Metal-binding</keyword>
<evidence type="ECO:0000256" key="6">
    <source>
        <dbReference type="ARBA" id="ARBA00022833"/>
    </source>
</evidence>
<dbReference type="Proteomes" id="UP000502179">
    <property type="component" value="Chromosome"/>
</dbReference>
<dbReference type="AlphaFoldDB" id="A0A6G7PVF5"/>
<dbReference type="InterPro" id="IPR058535">
    <property type="entry name" value="MafB19-deam"/>
</dbReference>
<dbReference type="NCBIfam" id="NF008113">
    <property type="entry name" value="PRK10860.1"/>
    <property type="match status" value="1"/>
</dbReference>
<evidence type="ECO:0000259" key="9">
    <source>
        <dbReference type="PROSITE" id="PS51747"/>
    </source>
</evidence>
<keyword evidence="6 8" id="KW-0862">Zinc</keyword>
<keyword evidence="5 8" id="KW-0378">Hydrolase</keyword>
<comment type="catalytic activity">
    <reaction evidence="7 8">
        <text>adenosine(34) in tRNA + H2O + H(+) = inosine(34) in tRNA + NH4(+)</text>
        <dbReference type="Rhea" id="RHEA:43168"/>
        <dbReference type="Rhea" id="RHEA-COMP:10373"/>
        <dbReference type="Rhea" id="RHEA-COMP:10374"/>
        <dbReference type="ChEBI" id="CHEBI:15377"/>
        <dbReference type="ChEBI" id="CHEBI:15378"/>
        <dbReference type="ChEBI" id="CHEBI:28938"/>
        <dbReference type="ChEBI" id="CHEBI:74411"/>
        <dbReference type="ChEBI" id="CHEBI:82852"/>
        <dbReference type="EC" id="3.5.4.33"/>
    </reaction>
</comment>
<comment type="cofactor">
    <cofactor evidence="8">
        <name>Zn(2+)</name>
        <dbReference type="ChEBI" id="CHEBI:29105"/>
    </cofactor>
    <text evidence="8">Binds 1 zinc ion per subunit.</text>
</comment>
<evidence type="ECO:0000313" key="11">
    <source>
        <dbReference type="Proteomes" id="UP000502179"/>
    </source>
</evidence>
<dbReference type="GO" id="GO:0052717">
    <property type="term" value="F:tRNA-specific adenosine-34 deaminase activity"/>
    <property type="evidence" value="ECO:0007669"/>
    <property type="project" value="UniProtKB-UniRule"/>
</dbReference>
<dbReference type="InterPro" id="IPR016192">
    <property type="entry name" value="APOBEC/CMP_deaminase_Zn-bd"/>
</dbReference>
<dbReference type="FunFam" id="3.40.140.10:FF:000005">
    <property type="entry name" value="tRNA-specific adenosine deaminase"/>
    <property type="match status" value="1"/>
</dbReference>
<comment type="function">
    <text evidence="8">Catalyzes the deamination of adenosine to inosine at the wobble position 34 of tRNA(Arg2).</text>
</comment>
<keyword evidence="3 8" id="KW-0819">tRNA processing</keyword>
<dbReference type="HAMAP" id="MF_00972">
    <property type="entry name" value="tRNA_aden_deaminase"/>
    <property type="match status" value="1"/>
</dbReference>
<evidence type="ECO:0000256" key="7">
    <source>
        <dbReference type="ARBA" id="ARBA00048045"/>
    </source>
</evidence>
<dbReference type="PROSITE" id="PS51747">
    <property type="entry name" value="CYT_DCMP_DEAMINASES_2"/>
    <property type="match status" value="1"/>
</dbReference>
<dbReference type="GO" id="GO:0008270">
    <property type="term" value="F:zinc ion binding"/>
    <property type="evidence" value="ECO:0007669"/>
    <property type="project" value="UniProtKB-UniRule"/>
</dbReference>
<feature type="binding site" evidence="8">
    <location>
        <position position="89"/>
    </location>
    <ligand>
        <name>Zn(2+)</name>
        <dbReference type="ChEBI" id="CHEBI:29105"/>
        <note>catalytic</note>
    </ligand>
</feature>
<name>A0A6G7PVF5_9BACT</name>
<dbReference type="PROSITE" id="PS00903">
    <property type="entry name" value="CYT_DCMP_DEAMINASES_1"/>
    <property type="match status" value="1"/>
</dbReference>
<reference evidence="10 11" key="1">
    <citation type="submission" date="2020-02" db="EMBL/GenBank/DDBJ databases">
        <title>Genome analysis of Thermosulfuriphilus ammonigenes ST65T, an anaerobic thermophilic chemolithoautotrophic bacterium isolated from a deep-sea hydrothermal vent.</title>
        <authorList>
            <person name="Slobodkina G."/>
            <person name="Allioux M."/>
            <person name="Merkel A."/>
            <person name="Alain K."/>
            <person name="Jebbar M."/>
            <person name="Slobodkin A."/>
        </authorList>
    </citation>
    <scope>NUCLEOTIDE SEQUENCE [LARGE SCALE GENOMIC DNA]</scope>
    <source>
        <strain evidence="10 11">ST65</strain>
    </source>
</reference>
<evidence type="ECO:0000313" key="10">
    <source>
        <dbReference type="EMBL" id="QIJ71642.1"/>
    </source>
</evidence>
<proteinExistence type="inferred from homology"/>
<dbReference type="InterPro" id="IPR016193">
    <property type="entry name" value="Cytidine_deaminase-like"/>
</dbReference>
<dbReference type="GO" id="GO:0002100">
    <property type="term" value="P:tRNA wobble adenosine to inosine editing"/>
    <property type="evidence" value="ECO:0007669"/>
    <property type="project" value="UniProtKB-UniRule"/>
</dbReference>
<dbReference type="PANTHER" id="PTHR11079">
    <property type="entry name" value="CYTOSINE DEAMINASE FAMILY MEMBER"/>
    <property type="match status" value="1"/>
</dbReference>
<dbReference type="InterPro" id="IPR002125">
    <property type="entry name" value="CMP_dCMP_dom"/>
</dbReference>
<feature type="binding site" evidence="8">
    <location>
        <position position="56"/>
    </location>
    <ligand>
        <name>Zn(2+)</name>
        <dbReference type="ChEBI" id="CHEBI:29105"/>
        <note>catalytic</note>
    </ligand>
</feature>
<keyword evidence="11" id="KW-1185">Reference proteome</keyword>
<evidence type="ECO:0000256" key="8">
    <source>
        <dbReference type="HAMAP-Rule" id="MF_00972"/>
    </source>
</evidence>
<sequence>MREGLDELFMAEALLEAERAQAAGEVPVGAVVVSPEGEILGRGHNLVITTCDPTAHAEINALRQAARKVGNYRLPGVTVYVTIEPCPMCAGALVLARVSRLVFGAGDPKSGACGSLYQIVQDQRLNHRLEVVAGVLENRCREIIQAFFRARR</sequence>
<evidence type="ECO:0000256" key="2">
    <source>
        <dbReference type="ARBA" id="ARBA00011738"/>
    </source>
</evidence>
<dbReference type="Gene3D" id="3.40.140.10">
    <property type="entry name" value="Cytidine Deaminase, domain 2"/>
    <property type="match status" value="1"/>
</dbReference>
<comment type="similarity">
    <text evidence="1">Belongs to the cytidine and deoxycytidylate deaminase family. ADAT2 subfamily.</text>
</comment>
<dbReference type="KEGG" id="tav:G4V39_04865"/>
<dbReference type="InterPro" id="IPR028883">
    <property type="entry name" value="tRNA_aden_deaminase"/>
</dbReference>
<feature type="binding site" evidence="8">
    <location>
        <position position="86"/>
    </location>
    <ligand>
        <name>Zn(2+)</name>
        <dbReference type="ChEBI" id="CHEBI:29105"/>
        <note>catalytic</note>
    </ligand>
</feature>
<evidence type="ECO:0000256" key="4">
    <source>
        <dbReference type="ARBA" id="ARBA00022723"/>
    </source>
</evidence>
<gene>
    <name evidence="8" type="primary">tadA</name>
    <name evidence="10" type="ORF">G4V39_04865</name>
</gene>
<dbReference type="EMBL" id="CP048877">
    <property type="protein sequence ID" value="QIJ71642.1"/>
    <property type="molecule type" value="Genomic_DNA"/>
</dbReference>
<dbReference type="Pfam" id="PF14437">
    <property type="entry name" value="MafB19-deam"/>
    <property type="match status" value="1"/>
</dbReference>
<feature type="domain" description="CMP/dCMP-type deaminase" evidence="9">
    <location>
        <begin position="4"/>
        <end position="132"/>
    </location>
</feature>
<organism evidence="10 11">
    <name type="scientific">Thermosulfuriphilus ammonigenes</name>
    <dbReference type="NCBI Taxonomy" id="1936021"/>
    <lineage>
        <taxon>Bacteria</taxon>
        <taxon>Pseudomonadati</taxon>
        <taxon>Thermodesulfobacteriota</taxon>
        <taxon>Thermodesulfobacteria</taxon>
        <taxon>Thermodesulfobacteriales</taxon>
        <taxon>Thermodesulfobacteriaceae</taxon>
        <taxon>Thermosulfuriphilus</taxon>
    </lineage>
</organism>
<evidence type="ECO:0000256" key="3">
    <source>
        <dbReference type="ARBA" id="ARBA00022694"/>
    </source>
</evidence>
<feature type="active site" description="Proton donor" evidence="8">
    <location>
        <position position="58"/>
    </location>
</feature>